<dbReference type="InterPro" id="IPR013325">
    <property type="entry name" value="RNA_pol_sigma_r2"/>
</dbReference>
<keyword evidence="8" id="KW-1185">Reference proteome</keyword>
<comment type="caution">
    <text evidence="7">The sequence shown here is derived from an EMBL/GenBank/DDBJ whole genome shotgun (WGS) entry which is preliminary data.</text>
</comment>
<evidence type="ECO:0000256" key="3">
    <source>
        <dbReference type="ARBA" id="ARBA00023082"/>
    </source>
</evidence>
<dbReference type="Pfam" id="PF08281">
    <property type="entry name" value="Sigma70_r4_2"/>
    <property type="match status" value="1"/>
</dbReference>
<evidence type="ECO:0000256" key="1">
    <source>
        <dbReference type="ARBA" id="ARBA00010641"/>
    </source>
</evidence>
<dbReference type="GO" id="GO:0016987">
    <property type="term" value="F:sigma factor activity"/>
    <property type="evidence" value="ECO:0007669"/>
    <property type="project" value="UniProtKB-KW"/>
</dbReference>
<dbReference type="InterPro" id="IPR014284">
    <property type="entry name" value="RNA_pol_sigma-70_dom"/>
</dbReference>
<dbReference type="InterPro" id="IPR013324">
    <property type="entry name" value="RNA_pol_sigma_r3/r4-like"/>
</dbReference>
<keyword evidence="2" id="KW-0805">Transcription regulation</keyword>
<keyword evidence="3" id="KW-0731">Sigma factor</keyword>
<dbReference type="PANTHER" id="PTHR43133:SF62">
    <property type="entry name" value="RNA POLYMERASE SIGMA FACTOR SIGZ"/>
    <property type="match status" value="1"/>
</dbReference>
<gene>
    <name evidence="7" type="ORF">HAD_17286</name>
</gene>
<dbReference type="AlphaFoldDB" id="A0A069DZV8"/>
<evidence type="ECO:0000259" key="6">
    <source>
        <dbReference type="Pfam" id="PF08281"/>
    </source>
</evidence>
<dbReference type="SUPFAM" id="SSF88946">
    <property type="entry name" value="Sigma2 domain of RNA polymerase sigma factors"/>
    <property type="match status" value="1"/>
</dbReference>
<dbReference type="EMBL" id="ARYH01000005">
    <property type="protein sequence ID" value="KCZ82602.1"/>
    <property type="molecule type" value="Genomic_DNA"/>
</dbReference>
<protein>
    <submittedName>
        <fullName evidence="7">RNA polymerase sigma factor</fullName>
    </submittedName>
</protein>
<dbReference type="PATRIC" id="fig|1280949.3.peg.3506"/>
<dbReference type="InterPro" id="IPR039425">
    <property type="entry name" value="RNA_pol_sigma-70-like"/>
</dbReference>
<feature type="domain" description="RNA polymerase sigma factor 70 region 4 type 2" evidence="6">
    <location>
        <begin position="151"/>
        <end position="203"/>
    </location>
</feature>
<name>A0A069DZV8_9PROT</name>
<proteinExistence type="inferred from homology"/>
<dbReference type="Proteomes" id="UP000027446">
    <property type="component" value="Unassembled WGS sequence"/>
</dbReference>
<reference evidence="7 8" key="1">
    <citation type="journal article" date="2014" name="Antonie Van Leeuwenhoek">
        <title>Hyphomonas beringensis sp. nov. and Hyphomonas chukchiensis sp. nov., isolated from surface seawater of the Bering Sea and Chukchi Sea.</title>
        <authorList>
            <person name="Li C."/>
            <person name="Lai Q."/>
            <person name="Li G."/>
            <person name="Dong C."/>
            <person name="Wang J."/>
            <person name="Liao Y."/>
            <person name="Shao Z."/>
        </authorList>
    </citation>
    <scope>NUCLEOTIDE SEQUENCE [LARGE SCALE GENOMIC DNA]</scope>
    <source>
        <strain evidence="7 8">MHS-3</strain>
    </source>
</reference>
<accession>A0A069DZV8</accession>
<evidence type="ECO:0000256" key="4">
    <source>
        <dbReference type="ARBA" id="ARBA00023163"/>
    </source>
</evidence>
<organism evidence="7 8">
    <name type="scientific">Hyphomonas adhaerens MHS-3</name>
    <dbReference type="NCBI Taxonomy" id="1280949"/>
    <lineage>
        <taxon>Bacteria</taxon>
        <taxon>Pseudomonadati</taxon>
        <taxon>Pseudomonadota</taxon>
        <taxon>Alphaproteobacteria</taxon>
        <taxon>Hyphomonadales</taxon>
        <taxon>Hyphomonadaceae</taxon>
        <taxon>Hyphomonas</taxon>
    </lineage>
</organism>
<evidence type="ECO:0000259" key="5">
    <source>
        <dbReference type="Pfam" id="PF04542"/>
    </source>
</evidence>
<dbReference type="Pfam" id="PF04542">
    <property type="entry name" value="Sigma70_r2"/>
    <property type="match status" value="1"/>
</dbReference>
<dbReference type="InterPro" id="IPR013249">
    <property type="entry name" value="RNA_pol_sigma70_r4_t2"/>
</dbReference>
<dbReference type="GO" id="GO:0003677">
    <property type="term" value="F:DNA binding"/>
    <property type="evidence" value="ECO:0007669"/>
    <property type="project" value="InterPro"/>
</dbReference>
<dbReference type="CDD" id="cd06171">
    <property type="entry name" value="Sigma70_r4"/>
    <property type="match status" value="1"/>
</dbReference>
<dbReference type="Gene3D" id="1.10.1740.10">
    <property type="match status" value="1"/>
</dbReference>
<dbReference type="NCBIfam" id="TIGR02937">
    <property type="entry name" value="sigma70-ECF"/>
    <property type="match status" value="1"/>
</dbReference>
<evidence type="ECO:0000313" key="7">
    <source>
        <dbReference type="EMBL" id="KCZ82602.1"/>
    </source>
</evidence>
<dbReference type="PANTHER" id="PTHR43133">
    <property type="entry name" value="RNA POLYMERASE ECF-TYPE SIGMA FACTO"/>
    <property type="match status" value="1"/>
</dbReference>
<dbReference type="STRING" id="1280949.HAD_17286"/>
<keyword evidence="4" id="KW-0804">Transcription</keyword>
<dbReference type="eggNOG" id="COG1595">
    <property type="taxonomic scope" value="Bacteria"/>
</dbReference>
<dbReference type="InterPro" id="IPR036388">
    <property type="entry name" value="WH-like_DNA-bd_sf"/>
</dbReference>
<comment type="similarity">
    <text evidence="1">Belongs to the sigma-70 factor family. ECF subfamily.</text>
</comment>
<sequence length="215" mass="23824">MRSVTSAQSGAIHGIKQKSLAKVSALPGRSALDGELMSRVVSSADREAFNTLALHYAPRLKAWLVHRGEGDSTSEDIVQDVLTAVWQKAASFDSSKASFSTWVYRMTRNRWIDHKRKHDRLQPTAPQDMMELSDELEDSPHAGLEEAQAAQAVRDALATLPPEQKQMLYLAFFEGLSHSAIAERTGIAIGTVKSRIRAPLKKLRTTLEAYRKDAP</sequence>
<dbReference type="GO" id="GO:0006352">
    <property type="term" value="P:DNA-templated transcription initiation"/>
    <property type="evidence" value="ECO:0007669"/>
    <property type="project" value="InterPro"/>
</dbReference>
<evidence type="ECO:0000256" key="2">
    <source>
        <dbReference type="ARBA" id="ARBA00023015"/>
    </source>
</evidence>
<dbReference type="OrthoDB" id="9784272at2"/>
<evidence type="ECO:0000313" key="8">
    <source>
        <dbReference type="Proteomes" id="UP000027446"/>
    </source>
</evidence>
<dbReference type="SUPFAM" id="SSF88659">
    <property type="entry name" value="Sigma3 and sigma4 domains of RNA polymerase sigma factors"/>
    <property type="match status" value="1"/>
</dbReference>
<dbReference type="InterPro" id="IPR007627">
    <property type="entry name" value="RNA_pol_sigma70_r2"/>
</dbReference>
<dbReference type="Gene3D" id="1.10.10.10">
    <property type="entry name" value="Winged helix-like DNA-binding domain superfamily/Winged helix DNA-binding domain"/>
    <property type="match status" value="1"/>
</dbReference>
<feature type="domain" description="RNA polymerase sigma-70 region 2" evidence="5">
    <location>
        <begin position="54"/>
        <end position="120"/>
    </location>
</feature>